<proteinExistence type="predicted"/>
<sequence length="64" mass="7374">MCDLELSHYLHVDRAEEGGSDDFVGTFDMKEIIRYCEKPTPRVMSATLKKVLLDRLGEETHSLF</sequence>
<dbReference type="AlphaFoldDB" id="A0A2P6RCZ6"/>
<protein>
    <submittedName>
        <fullName evidence="1">Uncharacterized protein</fullName>
    </submittedName>
</protein>
<organism evidence="1 2">
    <name type="scientific">Rosa chinensis</name>
    <name type="common">China rose</name>
    <dbReference type="NCBI Taxonomy" id="74649"/>
    <lineage>
        <taxon>Eukaryota</taxon>
        <taxon>Viridiplantae</taxon>
        <taxon>Streptophyta</taxon>
        <taxon>Embryophyta</taxon>
        <taxon>Tracheophyta</taxon>
        <taxon>Spermatophyta</taxon>
        <taxon>Magnoliopsida</taxon>
        <taxon>eudicotyledons</taxon>
        <taxon>Gunneridae</taxon>
        <taxon>Pentapetalae</taxon>
        <taxon>rosids</taxon>
        <taxon>fabids</taxon>
        <taxon>Rosales</taxon>
        <taxon>Rosaceae</taxon>
        <taxon>Rosoideae</taxon>
        <taxon>Rosoideae incertae sedis</taxon>
        <taxon>Rosa</taxon>
    </lineage>
</organism>
<gene>
    <name evidence="1" type="ORF">RchiOBHm_Chr3g0477601</name>
</gene>
<reference evidence="1 2" key="1">
    <citation type="journal article" date="2018" name="Nat. Genet.">
        <title>The Rosa genome provides new insights in the design of modern roses.</title>
        <authorList>
            <person name="Bendahmane M."/>
        </authorList>
    </citation>
    <scope>NUCLEOTIDE SEQUENCE [LARGE SCALE GENOMIC DNA]</scope>
    <source>
        <strain evidence="2">cv. Old Blush</strain>
    </source>
</reference>
<name>A0A2P6RCZ6_ROSCH</name>
<dbReference type="EMBL" id="PDCK01000041">
    <property type="protein sequence ID" value="PRQ44291.1"/>
    <property type="molecule type" value="Genomic_DNA"/>
</dbReference>
<dbReference type="Gramene" id="PRQ44291">
    <property type="protein sequence ID" value="PRQ44291"/>
    <property type="gene ID" value="RchiOBHm_Chr3g0477601"/>
</dbReference>
<accession>A0A2P6RCZ6</accession>
<evidence type="ECO:0000313" key="1">
    <source>
        <dbReference type="EMBL" id="PRQ44291.1"/>
    </source>
</evidence>
<evidence type="ECO:0000313" key="2">
    <source>
        <dbReference type="Proteomes" id="UP000238479"/>
    </source>
</evidence>
<comment type="caution">
    <text evidence="1">The sequence shown here is derived from an EMBL/GenBank/DDBJ whole genome shotgun (WGS) entry which is preliminary data.</text>
</comment>
<dbReference type="Proteomes" id="UP000238479">
    <property type="component" value="Chromosome 3"/>
</dbReference>
<keyword evidence="2" id="KW-1185">Reference proteome</keyword>